<reference evidence="3 4" key="1">
    <citation type="submission" date="2016-04" db="EMBL/GenBank/DDBJ databases">
        <title>A degradative enzymes factory behind the ericoid mycorrhizal symbiosis.</title>
        <authorList>
            <consortium name="DOE Joint Genome Institute"/>
            <person name="Martino E."/>
            <person name="Morin E."/>
            <person name="Grelet G."/>
            <person name="Kuo A."/>
            <person name="Kohler A."/>
            <person name="Daghino S."/>
            <person name="Barry K."/>
            <person name="Choi C."/>
            <person name="Cichocki N."/>
            <person name="Clum A."/>
            <person name="Copeland A."/>
            <person name="Hainaut M."/>
            <person name="Haridas S."/>
            <person name="Labutti K."/>
            <person name="Lindquist E."/>
            <person name="Lipzen A."/>
            <person name="Khouja H.-R."/>
            <person name="Murat C."/>
            <person name="Ohm R."/>
            <person name="Olson A."/>
            <person name="Spatafora J."/>
            <person name="Veneault-Fourrey C."/>
            <person name="Henrissat B."/>
            <person name="Grigoriev I."/>
            <person name="Martin F."/>
            <person name="Perotto S."/>
        </authorList>
    </citation>
    <scope>NUCLEOTIDE SEQUENCE [LARGE SCALE GENOMIC DNA]</scope>
    <source>
        <strain evidence="3 4">F</strain>
    </source>
</reference>
<organism evidence="3 4">
    <name type="scientific">Hyaloscypha variabilis (strain UAMH 11265 / GT02V1 / F)</name>
    <name type="common">Meliniomyces variabilis</name>
    <dbReference type="NCBI Taxonomy" id="1149755"/>
    <lineage>
        <taxon>Eukaryota</taxon>
        <taxon>Fungi</taxon>
        <taxon>Dikarya</taxon>
        <taxon>Ascomycota</taxon>
        <taxon>Pezizomycotina</taxon>
        <taxon>Leotiomycetes</taxon>
        <taxon>Helotiales</taxon>
        <taxon>Hyaloscyphaceae</taxon>
        <taxon>Hyaloscypha</taxon>
        <taxon>Hyaloscypha variabilis</taxon>
    </lineage>
</organism>
<keyword evidence="1" id="KW-0732">Signal</keyword>
<protein>
    <submittedName>
        <fullName evidence="3">Carbohydrate-binding module family 13 protein</fullName>
    </submittedName>
</protein>
<dbReference type="Proteomes" id="UP000235786">
    <property type="component" value="Unassembled WGS sequence"/>
</dbReference>
<feature type="domain" description="Ricin B lectin" evidence="2">
    <location>
        <begin position="130"/>
        <end position="177"/>
    </location>
</feature>
<dbReference type="EMBL" id="KZ613953">
    <property type="protein sequence ID" value="PMD34584.1"/>
    <property type="molecule type" value="Genomic_DNA"/>
</dbReference>
<feature type="chain" id="PRO_5014395231" evidence="1">
    <location>
        <begin position="20"/>
        <end position="180"/>
    </location>
</feature>
<dbReference type="OrthoDB" id="2131701at2759"/>
<proteinExistence type="predicted"/>
<sequence length="180" mass="18972">MHFSTLTALAAFSATAAFALPAAENNADIHAPYAGPGNYILQNAATGTVLDLLNGVQGPNTRINGYKLNPGPHQIWQVSATGPNDEVTIINSATGAIASCPKVVNTPNGWFQLVGGEVPIDDYARFQKITNIDNSVQFKNLATGKCVDLAESNPANGTNVLCYDCHPGVGENQNWGFIKS</sequence>
<dbReference type="AlphaFoldDB" id="A0A2J6R7T7"/>
<evidence type="ECO:0000256" key="1">
    <source>
        <dbReference type="SAM" id="SignalP"/>
    </source>
</evidence>
<keyword evidence="4" id="KW-1185">Reference proteome</keyword>
<dbReference type="InterPro" id="IPR000772">
    <property type="entry name" value="Ricin_B_lectin"/>
</dbReference>
<feature type="signal peptide" evidence="1">
    <location>
        <begin position="1"/>
        <end position="19"/>
    </location>
</feature>
<dbReference type="PROSITE" id="PS50231">
    <property type="entry name" value="RICIN_B_LECTIN"/>
    <property type="match status" value="1"/>
</dbReference>
<dbReference type="Gene3D" id="2.80.10.50">
    <property type="match status" value="2"/>
</dbReference>
<name>A0A2J6R7T7_HYAVF</name>
<dbReference type="SUPFAM" id="SSF50370">
    <property type="entry name" value="Ricin B-like lectins"/>
    <property type="match status" value="1"/>
</dbReference>
<evidence type="ECO:0000313" key="4">
    <source>
        <dbReference type="Proteomes" id="UP000235786"/>
    </source>
</evidence>
<accession>A0A2J6R7T7</accession>
<evidence type="ECO:0000313" key="3">
    <source>
        <dbReference type="EMBL" id="PMD34584.1"/>
    </source>
</evidence>
<evidence type="ECO:0000259" key="2">
    <source>
        <dbReference type="Pfam" id="PF14200"/>
    </source>
</evidence>
<gene>
    <name evidence="3" type="ORF">L207DRAFT_588105</name>
</gene>
<dbReference type="Pfam" id="PF14200">
    <property type="entry name" value="RicinB_lectin_2"/>
    <property type="match status" value="2"/>
</dbReference>
<feature type="domain" description="Ricin B lectin" evidence="2">
    <location>
        <begin position="35"/>
        <end position="95"/>
    </location>
</feature>
<dbReference type="InterPro" id="IPR035992">
    <property type="entry name" value="Ricin_B-like_lectins"/>
</dbReference>